<dbReference type="Gene3D" id="1.20.58.2220">
    <property type="entry name" value="Formin, FH2 domain"/>
    <property type="match status" value="1"/>
</dbReference>
<feature type="compositionally biased region" description="Polar residues" evidence="2">
    <location>
        <begin position="471"/>
        <end position="482"/>
    </location>
</feature>
<feature type="compositionally biased region" description="Polar residues" evidence="2">
    <location>
        <begin position="755"/>
        <end position="765"/>
    </location>
</feature>
<feature type="region of interest" description="Disordered" evidence="2">
    <location>
        <begin position="1524"/>
        <end position="1620"/>
    </location>
</feature>
<dbReference type="InterPro" id="IPR056771">
    <property type="entry name" value="FH3_FHOD1-3-like"/>
</dbReference>
<evidence type="ECO:0000259" key="4">
    <source>
        <dbReference type="PROSITE" id="PS51444"/>
    </source>
</evidence>
<feature type="compositionally biased region" description="Basic and acidic residues" evidence="2">
    <location>
        <begin position="1256"/>
        <end position="1268"/>
    </location>
</feature>
<dbReference type="GO" id="GO:0003779">
    <property type="term" value="F:actin binding"/>
    <property type="evidence" value="ECO:0007669"/>
    <property type="project" value="UniProtKB-KW"/>
</dbReference>
<dbReference type="RefSeq" id="XP_035680592.1">
    <property type="nucleotide sequence ID" value="XM_035824699.1"/>
</dbReference>
<dbReference type="Pfam" id="PF02181">
    <property type="entry name" value="FH2"/>
    <property type="match status" value="1"/>
</dbReference>
<feature type="compositionally biased region" description="Acidic residues" evidence="2">
    <location>
        <begin position="1393"/>
        <end position="1402"/>
    </location>
</feature>
<feature type="compositionally biased region" description="Basic and acidic residues" evidence="2">
    <location>
        <begin position="1425"/>
        <end position="1446"/>
    </location>
</feature>
<feature type="compositionally biased region" description="Basic and acidic residues" evidence="2">
    <location>
        <begin position="1480"/>
        <end position="1490"/>
    </location>
</feature>
<dbReference type="Proteomes" id="UP000001554">
    <property type="component" value="Chromosome 6"/>
</dbReference>
<dbReference type="InterPro" id="IPR041387">
    <property type="entry name" value="FHOD1_GBD_N"/>
</dbReference>
<evidence type="ECO:0000259" key="3">
    <source>
        <dbReference type="PROSITE" id="PS51232"/>
    </source>
</evidence>
<feature type="region of interest" description="Disordered" evidence="2">
    <location>
        <begin position="1478"/>
        <end position="1504"/>
    </location>
</feature>
<sequence length="2182" mass="245089">MIGRGSDGRTTRMGGQTKAPGGDRRAPSGQTRLPPVRDIDVLLGFSASEQDLNPDQGGEQDPELESKRDSGYIEDCALQISHNGTYLDLDSTLDEQREYLEGFEDSRKNSMILRTQLSVRVHACIEKLLNSSGRELRRALFSLKQIFQDDKDLVHEFVNSEGLTCLIKVGAEADQNYQNYILRALGQVMLYVDGMNGVINHNETIQWLYSLISSKFRLVVKTTLKLLLVFVEYTENNALLLVQAVDAVDNDRGHKPWSNIMDVLNERDAVDTELLVYAMTLVNKTLNAVPDQDTFYDVTDSLEEQGLEKIIQRHLTKKGSDLDLVEQMKIYETALKFEDGEENIPESSQNTLRKTRRTISQTISDEARQSLRKSRRHSLNAGDSSPSPGGKGRSETKGRTETDGETRRSRYSADSETSDDGGDRKSRYSSGVTRQPRESTIAEAPKQNGLSGSTESGKRRSWRDRVYGGQEDTSSNTNSSGYNRGYRSWREELSKFDHILGTTYGISANRHSRYKTQTDSDSDSLRKDKDTNEEKQKEEKETETPVKRGTFYEIMKSIEDQKKQEQEPKKTPEELEEERKAAEEQRLKEMYAEEARKRWKERYLEETELVRSDPDFWKKAEEIQQKRKEEAAKGSYQRQSHSWRDDVAKQLEYAKKLEEEERKVAELERQKREEERRELLANMPQSEEDTELETEQEAEYEDELVNGDEDEDAEEEEEEEVEEGQECDEDLSIENEDEESTQDKLRTLHIDESDLQPSEPSSPQDTSDELVFPSPDNHDTESIHSTSDTPPVTPGEASPVIPDELPSDNTDESPASSVDESPPSSVDESPPISVDESPPMSDNEPSPVTPDELPPIIPDEPITIDCPTIILDELPPLPQVVDDEISPPPGLYRVERTTERLSEQTESKSPEPDEVFEPEDQKPESVSDDVEAALLNALTIKRPRKLSRLESLKQKRKEAEEESSLTNGQGSGSRQSRRERMAALQKEQMAMEKDKDEGSRFLSGTAKTRSSAFITLSRSQSQPEFATNKLNSALRDMKPSLAPAWEEDSSSESSSSSETRVSNSHRKPWQEIISSDSQKYERSSRPSYSSRRSSRDSVQSESNSESDRQSWQDSNSDSRYSSTDRKSSYRKAWEDRDSDSTKSGSSFRHSVSDSVLSRNSNNNRSSSMNGPECGNKDSSQPKHVYTNHQNEHANRRVVSKAVFVNGDDRKSNGPVVAKPVYLNEEGEGMNGHVESDIPPPYVPSNRSKLTNGSVESARRSYNDFRDGMNGEGLVRSHRGSMDRYHDTTRGLSGSTSTDCMADGTPRSSEVVDNRSSSPLLHASGEHGAPGGRTFAVSRRRDERTESVSDEPVTPTSPDMGPVSPSAQSGGLTSNKRWMLAMFYAQNREGKMGDEDEDSDESKDESKEAKEKRRLSIETSETISSRMEKVQQKQKEDVSSPTEKKQPEIASKGKVAAVAEKLKSGAILDEDKIVNGLQAMKVEEKKEEKKPPPPPKSEQDQLWENLMNTDRELVIKDMDFRDLIGDDDMDVLSPFHGMETSTDGYPPRPPPNLFGGPPPPPCVFPGGVPPPPPPPGIPGAPPPPPPPGGPPPPPGAPPPPPPPKAPGSSHLGPAPKNSAIPVKKKKTVRLFWKEVNHYVPPTVANATKGSLWDTLRGVKFQLDTDKLEHLFESRTKEQTPKKVGEGKGKNEVIVLDAKRSNQINIGLTNLPPPRTIKQAILNMDSVAMNREGIEMILKMIPSDEEKTKIQEAQMQNPDTPLGAAEQFLLTLSSISELTARLNFWAFKLDYETMEQEVAEPLMDLKEAMEQLKNNKTLRYILATLLAIGNFLNGAQCKGFQLDYLAKVPEVKDTVHKQSLLYHLCTMVMEKFPESTDLYSEIGAVTRSSKVDFSLLTLNLAKMEKQCRSSWDNLKAIAKHNMASPMKNRLTEFLKDCTERIAILKIVHRRVINRFNKLLIFTGMTPQAIKDTNINQFCKTISEFALEYRTTRERVLQQQKKKANQRERNKTRGKMITDEFGRRFPEAHADLSEMMTKNFAGKSKKEKKEEEEANALKAVLKHGAMNGEVNLNTSMEPRVRTRGKSTGDAKNSTKEPNFVKKMFSGGRSSASSRAKDADPDDNTEEIMERLVKTATNPGTRLIPRERKRARQVNRKSLRRTLKSGLSEQESKALGISGKSNPVNI</sequence>
<feature type="region of interest" description="Disordered" evidence="2">
    <location>
        <begin position="945"/>
        <end position="1374"/>
    </location>
</feature>
<dbReference type="InterPro" id="IPR016024">
    <property type="entry name" value="ARM-type_fold"/>
</dbReference>
<feature type="compositionally biased region" description="Low complexity" evidence="2">
    <location>
        <begin position="1085"/>
        <end position="1103"/>
    </location>
</feature>
<dbReference type="PANTHER" id="PTHR45920">
    <property type="entry name" value="FORMIN HOMOLOGY 2 DOMAIN CONTAINING, ISOFORM I"/>
    <property type="match status" value="1"/>
</dbReference>
<dbReference type="PROSITE" id="PS51232">
    <property type="entry name" value="GBD_FH3"/>
    <property type="match status" value="1"/>
</dbReference>
<feature type="compositionally biased region" description="Basic and acidic residues" evidence="2">
    <location>
        <begin position="623"/>
        <end position="632"/>
    </location>
</feature>
<dbReference type="InterPro" id="IPR011989">
    <property type="entry name" value="ARM-like"/>
</dbReference>
<evidence type="ECO:0000313" key="6">
    <source>
        <dbReference type="RefSeq" id="XP_035680592.1"/>
    </source>
</evidence>
<feature type="compositionally biased region" description="Polar residues" evidence="2">
    <location>
        <begin position="1005"/>
        <end position="1031"/>
    </location>
</feature>
<feature type="region of interest" description="Disordered" evidence="2">
    <location>
        <begin position="1386"/>
        <end position="1454"/>
    </location>
</feature>
<dbReference type="SUPFAM" id="SSF48371">
    <property type="entry name" value="ARM repeat"/>
    <property type="match status" value="1"/>
</dbReference>
<dbReference type="SUPFAM" id="SSF101447">
    <property type="entry name" value="Formin homology 2 domain (FH2 domain)"/>
    <property type="match status" value="1"/>
</dbReference>
<dbReference type="InterPro" id="IPR015425">
    <property type="entry name" value="FH2_Formin"/>
</dbReference>
<dbReference type="PANTHER" id="PTHR45920:SF4">
    <property type="entry name" value="FORMIN HOMOLOGY 2 DOMAIN CONTAINING, ISOFORM I"/>
    <property type="match status" value="1"/>
</dbReference>
<feature type="compositionally biased region" description="Polar residues" evidence="2">
    <location>
        <begin position="1364"/>
        <end position="1374"/>
    </location>
</feature>
<accession>A0A9J7LDQ1</accession>
<gene>
    <name evidence="6" type="primary">LOC118418691</name>
</gene>
<evidence type="ECO:0000313" key="5">
    <source>
        <dbReference type="Proteomes" id="UP000001554"/>
    </source>
</evidence>
<dbReference type="FunFam" id="1.25.10.10:FF:000056">
    <property type="entry name" value="FH1/FH2 domain-containing protein 3 isoform X1"/>
    <property type="match status" value="1"/>
</dbReference>
<feature type="compositionally biased region" description="Pro residues" evidence="2">
    <location>
        <begin position="1545"/>
        <end position="1604"/>
    </location>
</feature>
<feature type="compositionally biased region" description="Polar residues" evidence="2">
    <location>
        <begin position="1289"/>
        <end position="1298"/>
    </location>
</feature>
<organism evidence="5 6">
    <name type="scientific">Branchiostoma floridae</name>
    <name type="common">Florida lancelet</name>
    <name type="synonym">Amphioxus</name>
    <dbReference type="NCBI Taxonomy" id="7739"/>
    <lineage>
        <taxon>Eukaryota</taxon>
        <taxon>Metazoa</taxon>
        <taxon>Chordata</taxon>
        <taxon>Cephalochordata</taxon>
        <taxon>Leptocardii</taxon>
        <taxon>Amphioxiformes</taxon>
        <taxon>Branchiostomatidae</taxon>
        <taxon>Branchiostoma</taxon>
    </lineage>
</organism>
<feature type="compositionally biased region" description="Acidic residues" evidence="2">
    <location>
        <begin position="686"/>
        <end position="740"/>
    </location>
</feature>
<protein>
    <submittedName>
        <fullName evidence="6">FH1/FH2 domain-containing protein 3-like isoform X12</fullName>
    </submittedName>
</protein>
<proteinExistence type="predicted"/>
<feature type="compositionally biased region" description="Polar residues" evidence="2">
    <location>
        <begin position="1111"/>
        <end position="1121"/>
    </location>
</feature>
<keyword evidence="1" id="KW-0009">Actin-binding</keyword>
<dbReference type="InterPro" id="IPR014768">
    <property type="entry name" value="GBD/FH3_dom"/>
</dbReference>
<evidence type="ECO:0000256" key="2">
    <source>
        <dbReference type="SAM" id="MobiDB-lite"/>
    </source>
</evidence>
<feature type="compositionally biased region" description="Basic and acidic residues" evidence="2">
    <location>
        <begin position="893"/>
        <end position="911"/>
    </location>
</feature>
<feature type="domain" description="GBD/FH3" evidence="3">
    <location>
        <begin position="31"/>
        <end position="414"/>
    </location>
</feature>
<dbReference type="Pfam" id="PF24959">
    <property type="entry name" value="FH3_FHOD1-3"/>
    <property type="match status" value="1"/>
</dbReference>
<feature type="region of interest" description="Disordered" evidence="2">
    <location>
        <begin position="879"/>
        <end position="930"/>
    </location>
</feature>
<feature type="region of interest" description="Disordered" evidence="2">
    <location>
        <begin position="504"/>
        <end position="586"/>
    </location>
</feature>
<reference evidence="6" key="2">
    <citation type="submission" date="2025-08" db="UniProtKB">
        <authorList>
            <consortium name="RefSeq"/>
        </authorList>
    </citation>
    <scope>IDENTIFICATION</scope>
    <source>
        <strain evidence="6">S238N-H82</strain>
        <tissue evidence="6">Testes</tissue>
    </source>
</reference>
<feature type="compositionally biased region" description="Basic and acidic residues" evidence="2">
    <location>
        <begin position="657"/>
        <end position="679"/>
    </location>
</feature>
<feature type="compositionally biased region" description="Basic and acidic residues" evidence="2">
    <location>
        <begin position="1403"/>
        <end position="1415"/>
    </location>
</feature>
<feature type="compositionally biased region" description="Basic residues" evidence="2">
    <location>
        <begin position="2143"/>
        <end position="2159"/>
    </location>
</feature>
<feature type="region of interest" description="Disordered" evidence="2">
    <location>
        <begin position="623"/>
        <end position="645"/>
    </location>
</feature>
<feature type="compositionally biased region" description="Basic and acidic residues" evidence="2">
    <location>
        <begin position="1122"/>
        <end position="1140"/>
    </location>
</feature>
<name>A0A9J7LDQ1_BRAFL</name>
<dbReference type="SMART" id="SM00498">
    <property type="entry name" value="FH2"/>
    <property type="match status" value="1"/>
</dbReference>
<feature type="compositionally biased region" description="Basic and acidic residues" evidence="2">
    <location>
        <begin position="1279"/>
        <end position="1288"/>
    </location>
</feature>
<evidence type="ECO:0000256" key="1">
    <source>
        <dbReference type="ARBA" id="ARBA00023203"/>
    </source>
</evidence>
<dbReference type="GeneID" id="118418691"/>
<feature type="region of interest" description="Disordered" evidence="2">
    <location>
        <begin position="657"/>
        <end position="864"/>
    </location>
</feature>
<feature type="compositionally biased region" description="Basic and acidic residues" evidence="2">
    <location>
        <begin position="556"/>
        <end position="586"/>
    </location>
</feature>
<feature type="compositionally biased region" description="Basic and acidic residues" evidence="2">
    <location>
        <begin position="523"/>
        <end position="546"/>
    </location>
</feature>
<feature type="compositionally biased region" description="Basic and acidic residues" evidence="2">
    <location>
        <begin position="989"/>
        <end position="999"/>
    </location>
</feature>
<feature type="compositionally biased region" description="Low complexity" evidence="2">
    <location>
        <begin position="1152"/>
        <end position="1169"/>
    </location>
</feature>
<feature type="domain" description="FH2" evidence="4">
    <location>
        <begin position="1616"/>
        <end position="2012"/>
    </location>
</feature>
<feature type="region of interest" description="Disordered" evidence="2">
    <location>
        <begin position="1"/>
        <end position="68"/>
    </location>
</feature>
<feature type="region of interest" description="Disordered" evidence="2">
    <location>
        <begin position="341"/>
        <end position="484"/>
    </location>
</feature>
<reference evidence="5" key="1">
    <citation type="journal article" date="2020" name="Nat. Ecol. Evol.">
        <title>Deeply conserved synteny resolves early events in vertebrate evolution.</title>
        <authorList>
            <person name="Simakov O."/>
            <person name="Marletaz F."/>
            <person name="Yue J.X."/>
            <person name="O'Connell B."/>
            <person name="Jenkins J."/>
            <person name="Brandt A."/>
            <person name="Calef R."/>
            <person name="Tung C.H."/>
            <person name="Huang T.K."/>
            <person name="Schmutz J."/>
            <person name="Satoh N."/>
            <person name="Yu J.K."/>
            <person name="Putnam N.H."/>
            <person name="Green R.E."/>
            <person name="Rokhsar D.S."/>
        </authorList>
    </citation>
    <scope>NUCLEOTIDE SEQUENCE [LARGE SCALE GENOMIC DNA]</scope>
    <source>
        <strain evidence="5">S238N-H82</strain>
    </source>
</reference>
<feature type="compositionally biased region" description="Basic and acidic residues" evidence="2">
    <location>
        <begin position="947"/>
        <end position="959"/>
    </location>
</feature>
<feature type="compositionally biased region" description="Low complexity" evidence="2">
    <location>
        <begin position="812"/>
        <end position="835"/>
    </location>
</feature>
<feature type="compositionally biased region" description="Polar residues" evidence="2">
    <location>
        <begin position="345"/>
        <end position="364"/>
    </location>
</feature>
<feature type="compositionally biased region" description="Basic and acidic residues" evidence="2">
    <location>
        <begin position="392"/>
        <end position="413"/>
    </location>
</feature>
<dbReference type="Gene3D" id="1.25.10.10">
    <property type="entry name" value="Leucine-rich Repeat Variant"/>
    <property type="match status" value="1"/>
</dbReference>
<feature type="compositionally biased region" description="Basic and acidic residues" evidence="2">
    <location>
        <begin position="1"/>
        <end position="10"/>
    </location>
</feature>
<feature type="region of interest" description="Disordered" evidence="2">
    <location>
        <begin position="2076"/>
        <end position="2182"/>
    </location>
</feature>
<dbReference type="Pfam" id="PF18382">
    <property type="entry name" value="Formin_GBD_N"/>
    <property type="match status" value="1"/>
</dbReference>
<keyword evidence="5" id="KW-1185">Reference proteome</keyword>
<dbReference type="PROSITE" id="PS51444">
    <property type="entry name" value="FH2"/>
    <property type="match status" value="1"/>
</dbReference>
<feature type="compositionally biased region" description="Polar residues" evidence="2">
    <location>
        <begin position="1244"/>
        <end position="1254"/>
    </location>
</feature>
<feature type="compositionally biased region" description="Basic and acidic residues" evidence="2">
    <location>
        <begin position="741"/>
        <end position="752"/>
    </location>
</feature>
<dbReference type="InterPro" id="IPR042201">
    <property type="entry name" value="FH2_Formin_sf"/>
</dbReference>